<dbReference type="OrthoDB" id="3706681at2"/>
<feature type="signal peptide" evidence="3">
    <location>
        <begin position="1"/>
        <end position="38"/>
    </location>
</feature>
<feature type="transmembrane region" description="Helical" evidence="2">
    <location>
        <begin position="190"/>
        <end position="210"/>
    </location>
</feature>
<keyword evidence="2" id="KW-0472">Membrane</keyword>
<dbReference type="InterPro" id="IPR013783">
    <property type="entry name" value="Ig-like_fold"/>
</dbReference>
<feature type="region of interest" description="Disordered" evidence="1">
    <location>
        <begin position="215"/>
        <end position="244"/>
    </location>
</feature>
<dbReference type="InterPro" id="IPR001434">
    <property type="entry name" value="OmcB-like_DUF11"/>
</dbReference>
<keyword evidence="2" id="KW-1133">Transmembrane helix</keyword>
<feature type="chain" id="PRO_5014739303" description="DUF11 domain-containing protein" evidence="3">
    <location>
        <begin position="39"/>
        <end position="244"/>
    </location>
</feature>
<sequence>MSVLCLRKVRAGVVLAAALLGGPLFTFGMLATSVPALAADAPSPPDEDAAGVDLAIGIDDGHTSVAVGDRVTYTVKIRNIGTVDADDLVVTQTLPAGVRFGSADRDGVISAGTVTWHTDLAAGRDTAVVVHGEVAKLPPGQLRLASVACATAHGDSRPIVCAADSDRLPAGGAAGASGAGSHAAGGPPGWLVTLYVGAGVVAALLVGIVARRRWSSRRRARPRPDDQWAVAPGPGLDEETHQDA</sequence>
<dbReference type="RefSeq" id="WP_101834370.1">
    <property type="nucleotide sequence ID" value="NZ_FZMO01000490.1"/>
</dbReference>
<evidence type="ECO:0000313" key="5">
    <source>
        <dbReference type="EMBL" id="SNQ50832.1"/>
    </source>
</evidence>
<feature type="domain" description="DUF11" evidence="4">
    <location>
        <begin position="53"/>
        <end position="137"/>
    </location>
</feature>
<organism evidence="5 6">
    <name type="scientific">Frankia canadensis</name>
    <dbReference type="NCBI Taxonomy" id="1836972"/>
    <lineage>
        <taxon>Bacteria</taxon>
        <taxon>Bacillati</taxon>
        <taxon>Actinomycetota</taxon>
        <taxon>Actinomycetes</taxon>
        <taxon>Frankiales</taxon>
        <taxon>Frankiaceae</taxon>
        <taxon>Frankia</taxon>
    </lineage>
</organism>
<gene>
    <name evidence="5" type="ORF">FRACA_540018</name>
</gene>
<dbReference type="GO" id="GO:0005975">
    <property type="term" value="P:carbohydrate metabolic process"/>
    <property type="evidence" value="ECO:0007669"/>
    <property type="project" value="UniProtKB-ARBA"/>
</dbReference>
<keyword evidence="2" id="KW-0812">Transmembrane</keyword>
<evidence type="ECO:0000256" key="3">
    <source>
        <dbReference type="SAM" id="SignalP"/>
    </source>
</evidence>
<proteinExistence type="predicted"/>
<evidence type="ECO:0000256" key="1">
    <source>
        <dbReference type="SAM" id="MobiDB-lite"/>
    </source>
</evidence>
<dbReference type="AlphaFoldDB" id="A0A2I2KYT2"/>
<accession>A0A2I2KYT2</accession>
<evidence type="ECO:0000256" key="2">
    <source>
        <dbReference type="SAM" id="Phobius"/>
    </source>
</evidence>
<dbReference type="Pfam" id="PF01345">
    <property type="entry name" value="DUF11"/>
    <property type="match status" value="1"/>
</dbReference>
<protein>
    <recommendedName>
        <fullName evidence="4">DUF11 domain-containing protein</fullName>
    </recommendedName>
</protein>
<evidence type="ECO:0000259" key="4">
    <source>
        <dbReference type="Pfam" id="PF01345"/>
    </source>
</evidence>
<dbReference type="EMBL" id="FZMO01000490">
    <property type="protein sequence ID" value="SNQ50832.1"/>
    <property type="molecule type" value="Genomic_DNA"/>
</dbReference>
<dbReference type="InterPro" id="IPR047589">
    <property type="entry name" value="DUF11_rpt"/>
</dbReference>
<keyword evidence="3" id="KW-0732">Signal</keyword>
<evidence type="ECO:0000313" key="6">
    <source>
        <dbReference type="Proteomes" id="UP000234331"/>
    </source>
</evidence>
<keyword evidence="6" id="KW-1185">Reference proteome</keyword>
<reference evidence="5 6" key="1">
    <citation type="submission" date="2017-06" db="EMBL/GenBank/DDBJ databases">
        <authorList>
            <person name="Kim H.J."/>
            <person name="Triplett B.A."/>
        </authorList>
    </citation>
    <scope>NUCLEOTIDE SEQUENCE [LARGE SCALE GENOMIC DNA]</scope>
    <source>
        <strain evidence="5">FRACA_ARgP5</strain>
    </source>
</reference>
<dbReference type="Proteomes" id="UP000234331">
    <property type="component" value="Unassembled WGS sequence"/>
</dbReference>
<dbReference type="Gene3D" id="2.60.40.10">
    <property type="entry name" value="Immunoglobulins"/>
    <property type="match status" value="1"/>
</dbReference>
<dbReference type="NCBIfam" id="TIGR01451">
    <property type="entry name" value="B_ant_repeat"/>
    <property type="match status" value="1"/>
</dbReference>
<name>A0A2I2KYT2_9ACTN</name>